<comment type="caution">
    <text evidence="1">The sequence shown here is derived from an EMBL/GenBank/DDBJ whole genome shotgun (WGS) entry which is preliminary data.</text>
</comment>
<organism evidence="1 2">
    <name type="scientific">Vibrio olivae</name>
    <dbReference type="NCBI Taxonomy" id="1243002"/>
    <lineage>
        <taxon>Bacteria</taxon>
        <taxon>Pseudomonadati</taxon>
        <taxon>Pseudomonadota</taxon>
        <taxon>Gammaproteobacteria</taxon>
        <taxon>Vibrionales</taxon>
        <taxon>Vibrionaceae</taxon>
        <taxon>Vibrio</taxon>
    </lineage>
</organism>
<gene>
    <name evidence="1" type="ORF">ACFFUV_15130</name>
</gene>
<proteinExistence type="predicted"/>
<dbReference type="Proteomes" id="UP001589645">
    <property type="component" value="Unassembled WGS sequence"/>
</dbReference>
<dbReference type="EMBL" id="JBHMEP010000004">
    <property type="protein sequence ID" value="MFB9136306.1"/>
    <property type="molecule type" value="Genomic_DNA"/>
</dbReference>
<sequence length="62" mass="7121">MKLKCREKNNLMMDALARNNAGYFDEFACSPVADERIIPCAKPLIFCRFGQFLAWHVVERAA</sequence>
<evidence type="ECO:0000313" key="1">
    <source>
        <dbReference type="EMBL" id="MFB9136306.1"/>
    </source>
</evidence>
<protein>
    <submittedName>
        <fullName evidence="1">Uncharacterized protein</fullName>
    </submittedName>
</protein>
<accession>A0ABV5HPZ2</accession>
<name>A0ABV5HPZ2_9VIBR</name>
<keyword evidence="2" id="KW-1185">Reference proteome</keyword>
<evidence type="ECO:0000313" key="2">
    <source>
        <dbReference type="Proteomes" id="UP001589645"/>
    </source>
</evidence>
<dbReference type="RefSeq" id="WP_390194404.1">
    <property type="nucleotide sequence ID" value="NZ_JBHMEP010000004.1"/>
</dbReference>
<reference evidence="1 2" key="1">
    <citation type="submission" date="2024-09" db="EMBL/GenBank/DDBJ databases">
        <authorList>
            <person name="Sun Q."/>
            <person name="Mori K."/>
        </authorList>
    </citation>
    <scope>NUCLEOTIDE SEQUENCE [LARGE SCALE GENOMIC DNA]</scope>
    <source>
        <strain evidence="1 2">CECT 8064</strain>
    </source>
</reference>